<feature type="domain" description="Alcohol dehydrogenase iron-type/glycerol dehydrogenase GldA" evidence="4">
    <location>
        <begin position="60"/>
        <end position="226"/>
    </location>
</feature>
<accession>A0A9D1SW41</accession>
<keyword evidence="2" id="KW-0560">Oxidoreductase</keyword>
<evidence type="ECO:0000259" key="4">
    <source>
        <dbReference type="Pfam" id="PF00465"/>
    </source>
</evidence>
<dbReference type="CDD" id="cd08189">
    <property type="entry name" value="Fe-ADH-like"/>
    <property type="match status" value="1"/>
</dbReference>
<reference evidence="6" key="1">
    <citation type="submission" date="2020-10" db="EMBL/GenBank/DDBJ databases">
        <authorList>
            <person name="Gilroy R."/>
        </authorList>
    </citation>
    <scope>NUCLEOTIDE SEQUENCE</scope>
    <source>
        <strain evidence="6">10406</strain>
    </source>
</reference>
<dbReference type="InterPro" id="IPR039697">
    <property type="entry name" value="Alcohol_dehydrogenase_Fe"/>
</dbReference>
<dbReference type="EMBL" id="DVOE01000002">
    <property type="protein sequence ID" value="HIU98240.1"/>
    <property type="molecule type" value="Genomic_DNA"/>
</dbReference>
<sequence>MAETNEKSNAPENNIALEDAKTIEKIKKYKASLPRRIWCRCFQCVLYVAEYFLPWRVPEQISGEGSLAKLPAFAKEKGFKSALLVTDSVLMSLGMAQPIIDGFNAEGLKITVYDKVVPNPTIGNIEDGVKLYKDNNCDVIIALGGGSPMDCAKGIGARIARPGKTIAKMKGVLRVLRKLPPLVAIPTTSGTGSEATIAAVISNPEKKEKYPINDPVLIPHYAVMDPALTIGLPKHITSTTGMDALTHAVEAFIGSENTRKTKQYAIEATQLIFKYLKRAYDDGKDIEARSNMQRASLLAGMAFTRAYVGYVHAIAHSLGGFYGVPHGLANAVLLPHVIEAYGEKAHKKLARLAEAVGITGESDAEKATKFIAAIREMNEYMAIPTKIEGKWTIKEEDVPIMIDHALKEANPLYPVPVIWGYDEMYSMYHKIM</sequence>
<evidence type="ECO:0000313" key="7">
    <source>
        <dbReference type="Proteomes" id="UP000886857"/>
    </source>
</evidence>
<evidence type="ECO:0000259" key="5">
    <source>
        <dbReference type="Pfam" id="PF25137"/>
    </source>
</evidence>
<comment type="similarity">
    <text evidence="1">Belongs to the iron-containing alcohol dehydrogenase family.</text>
</comment>
<dbReference type="Gene3D" id="3.40.50.1970">
    <property type="match status" value="1"/>
</dbReference>
<dbReference type="PANTHER" id="PTHR11496">
    <property type="entry name" value="ALCOHOL DEHYDROGENASE"/>
    <property type="match status" value="1"/>
</dbReference>
<dbReference type="Gene3D" id="1.20.1090.10">
    <property type="entry name" value="Dehydroquinate synthase-like - alpha domain"/>
    <property type="match status" value="1"/>
</dbReference>
<reference evidence="6" key="2">
    <citation type="journal article" date="2021" name="PeerJ">
        <title>Extensive microbial diversity within the chicken gut microbiome revealed by metagenomics and culture.</title>
        <authorList>
            <person name="Gilroy R."/>
            <person name="Ravi A."/>
            <person name="Getino M."/>
            <person name="Pursley I."/>
            <person name="Horton D.L."/>
            <person name="Alikhan N.F."/>
            <person name="Baker D."/>
            <person name="Gharbi K."/>
            <person name="Hall N."/>
            <person name="Watson M."/>
            <person name="Adriaenssens E.M."/>
            <person name="Foster-Nyarko E."/>
            <person name="Jarju S."/>
            <person name="Secka A."/>
            <person name="Antonio M."/>
            <person name="Oren A."/>
            <person name="Chaudhuri R.R."/>
            <person name="La Ragione R."/>
            <person name="Hildebrand F."/>
            <person name="Pallen M.J."/>
        </authorList>
    </citation>
    <scope>NUCLEOTIDE SEQUENCE</scope>
    <source>
        <strain evidence="6">10406</strain>
    </source>
</reference>
<gene>
    <name evidence="6" type="ORF">IAC73_00145</name>
</gene>
<comment type="caution">
    <text evidence="6">The sequence shown here is derived from an EMBL/GenBank/DDBJ whole genome shotgun (WGS) entry which is preliminary data.</text>
</comment>
<dbReference type="Pfam" id="PF00465">
    <property type="entry name" value="Fe-ADH"/>
    <property type="match status" value="1"/>
</dbReference>
<dbReference type="FunFam" id="3.40.50.1970:FF:000003">
    <property type="entry name" value="Alcohol dehydrogenase, iron-containing"/>
    <property type="match status" value="1"/>
</dbReference>
<feature type="domain" description="Fe-containing alcohol dehydrogenase-like C-terminal" evidence="5">
    <location>
        <begin position="238"/>
        <end position="430"/>
    </location>
</feature>
<evidence type="ECO:0000256" key="3">
    <source>
        <dbReference type="ARBA" id="ARBA00023027"/>
    </source>
</evidence>
<dbReference type="SUPFAM" id="SSF56796">
    <property type="entry name" value="Dehydroquinate synthase-like"/>
    <property type="match status" value="1"/>
</dbReference>
<dbReference type="PROSITE" id="PS00060">
    <property type="entry name" value="ADH_IRON_2"/>
    <property type="match status" value="1"/>
</dbReference>
<keyword evidence="3" id="KW-0520">NAD</keyword>
<protein>
    <submittedName>
        <fullName evidence="6">Iron-containing alcohol dehydrogenase</fullName>
    </submittedName>
</protein>
<organism evidence="6 7">
    <name type="scientific">Candidatus Limadaptatus stercoripullorum</name>
    <dbReference type="NCBI Taxonomy" id="2840846"/>
    <lineage>
        <taxon>Bacteria</taxon>
        <taxon>Bacillati</taxon>
        <taxon>Bacillota</taxon>
        <taxon>Clostridia</taxon>
        <taxon>Eubacteriales</taxon>
        <taxon>Candidatus Limadaptatus</taxon>
    </lineage>
</organism>
<evidence type="ECO:0000256" key="1">
    <source>
        <dbReference type="ARBA" id="ARBA00007358"/>
    </source>
</evidence>
<dbReference type="InterPro" id="IPR056798">
    <property type="entry name" value="ADH_Fe_C"/>
</dbReference>
<dbReference type="Proteomes" id="UP000886857">
    <property type="component" value="Unassembled WGS sequence"/>
</dbReference>
<dbReference type="GO" id="GO:0004022">
    <property type="term" value="F:alcohol dehydrogenase (NAD+) activity"/>
    <property type="evidence" value="ECO:0007669"/>
    <property type="project" value="TreeGrafter"/>
</dbReference>
<dbReference type="PANTHER" id="PTHR11496:SF102">
    <property type="entry name" value="ALCOHOL DEHYDROGENASE 4"/>
    <property type="match status" value="1"/>
</dbReference>
<dbReference type="GO" id="GO:0046872">
    <property type="term" value="F:metal ion binding"/>
    <property type="evidence" value="ECO:0007669"/>
    <property type="project" value="InterPro"/>
</dbReference>
<proteinExistence type="inferred from homology"/>
<dbReference type="InterPro" id="IPR018211">
    <property type="entry name" value="ADH_Fe_CS"/>
</dbReference>
<dbReference type="FunFam" id="1.20.1090.10:FF:000001">
    <property type="entry name" value="Aldehyde-alcohol dehydrogenase"/>
    <property type="match status" value="1"/>
</dbReference>
<dbReference type="AlphaFoldDB" id="A0A9D1SW41"/>
<dbReference type="InterPro" id="IPR001670">
    <property type="entry name" value="ADH_Fe/GldA"/>
</dbReference>
<evidence type="ECO:0000256" key="2">
    <source>
        <dbReference type="ARBA" id="ARBA00023002"/>
    </source>
</evidence>
<dbReference type="Pfam" id="PF25137">
    <property type="entry name" value="ADH_Fe_C"/>
    <property type="match status" value="1"/>
</dbReference>
<name>A0A9D1SW41_9FIRM</name>
<evidence type="ECO:0000313" key="6">
    <source>
        <dbReference type="EMBL" id="HIU98240.1"/>
    </source>
</evidence>